<evidence type="ECO:0000259" key="6">
    <source>
        <dbReference type="Pfam" id="PF02211"/>
    </source>
</evidence>
<dbReference type="NCBIfam" id="TIGR03888">
    <property type="entry name" value="nitrile_beta"/>
    <property type="match status" value="1"/>
</dbReference>
<evidence type="ECO:0000256" key="1">
    <source>
        <dbReference type="ARBA" id="ARBA00004042"/>
    </source>
</evidence>
<dbReference type="Gene3D" id="2.30.30.50">
    <property type="match status" value="1"/>
</dbReference>
<dbReference type="AlphaFoldDB" id="A0A4Q0MJI1"/>
<organism evidence="8 9">
    <name type="scientific">Hansschlegelia zhihuaiae</name>
    <dbReference type="NCBI Taxonomy" id="405005"/>
    <lineage>
        <taxon>Bacteria</taxon>
        <taxon>Pseudomonadati</taxon>
        <taxon>Pseudomonadota</taxon>
        <taxon>Alphaproteobacteria</taxon>
        <taxon>Hyphomicrobiales</taxon>
        <taxon>Methylopilaceae</taxon>
        <taxon>Hansschlegelia</taxon>
    </lineage>
</organism>
<feature type="domain" description="Nitrile hydratase beta subunit-like N-terminal" evidence="7">
    <location>
        <begin position="1"/>
        <end position="121"/>
    </location>
</feature>
<dbReference type="InterPro" id="IPR008990">
    <property type="entry name" value="Elect_transpt_acc-like_dom_sf"/>
</dbReference>
<evidence type="ECO:0000313" key="8">
    <source>
        <dbReference type="EMBL" id="RXF73724.1"/>
    </source>
</evidence>
<keyword evidence="4 8" id="KW-0456">Lyase</keyword>
<dbReference type="SUPFAM" id="SSF50090">
    <property type="entry name" value="Electron transport accessory proteins"/>
    <property type="match status" value="1"/>
</dbReference>
<dbReference type="EMBL" id="RYFI01000007">
    <property type="protein sequence ID" value="RXF73724.1"/>
    <property type="molecule type" value="Genomic_DNA"/>
</dbReference>
<comment type="caution">
    <text evidence="8">The sequence shown here is derived from an EMBL/GenBank/DDBJ whole genome shotgun (WGS) entry which is preliminary data.</text>
</comment>
<reference evidence="8 9" key="1">
    <citation type="submission" date="2018-12" db="EMBL/GenBank/DDBJ databases">
        <title>bacterium Hansschlegelia zhihuaiae S113.</title>
        <authorList>
            <person name="He J."/>
        </authorList>
    </citation>
    <scope>NUCLEOTIDE SEQUENCE [LARGE SCALE GENOMIC DNA]</scope>
    <source>
        <strain evidence="8 9">S 113</strain>
    </source>
</reference>
<evidence type="ECO:0000313" key="9">
    <source>
        <dbReference type="Proteomes" id="UP000289708"/>
    </source>
</evidence>
<comment type="catalytic activity">
    <reaction evidence="5">
        <text>an aliphatic primary amide = an aliphatic nitrile + H2O</text>
        <dbReference type="Rhea" id="RHEA:12673"/>
        <dbReference type="ChEBI" id="CHEBI:15377"/>
        <dbReference type="ChEBI" id="CHEBI:65285"/>
        <dbReference type="ChEBI" id="CHEBI:80291"/>
        <dbReference type="EC" id="4.2.1.84"/>
    </reaction>
</comment>
<evidence type="ECO:0000256" key="3">
    <source>
        <dbReference type="ARBA" id="ARBA00013079"/>
    </source>
</evidence>
<dbReference type="InterPro" id="IPR049054">
    <property type="entry name" value="CN_hydtase_beta-like_N"/>
</dbReference>
<evidence type="ECO:0000256" key="2">
    <source>
        <dbReference type="ARBA" id="ARBA00009098"/>
    </source>
</evidence>
<dbReference type="InterPro" id="IPR003168">
    <property type="entry name" value="Nitrile_hydratase_bsu"/>
</dbReference>
<dbReference type="InterPro" id="IPR042262">
    <property type="entry name" value="CN_hydtase_beta_C"/>
</dbReference>
<dbReference type="Proteomes" id="UP000289708">
    <property type="component" value="Unassembled WGS sequence"/>
</dbReference>
<dbReference type="OrthoDB" id="3478924at2"/>
<proteinExistence type="inferred from homology"/>
<dbReference type="InterPro" id="IPR024690">
    <property type="entry name" value="CN_hydtase_beta_dom_C"/>
</dbReference>
<comment type="function">
    <text evidence="1">NHase catalyzes the hydration of various nitrile compounds to the corresponding amides.</text>
</comment>
<evidence type="ECO:0000256" key="4">
    <source>
        <dbReference type="ARBA" id="ARBA00023239"/>
    </source>
</evidence>
<evidence type="ECO:0000259" key="7">
    <source>
        <dbReference type="Pfam" id="PF21006"/>
    </source>
</evidence>
<feature type="domain" description="Nitrile hydratase beta subunit" evidence="6">
    <location>
        <begin position="139"/>
        <end position="240"/>
    </location>
</feature>
<sequence length="249" mass="27358">MKLQHTLGGLEGLGPVWTETRVFVEEWEKGIFGIHTAMMALSPQLPLPETSSVFKTVWTWADLRKGAESMNPFDYFKYRYYEKWLGGISGYFVANGYITADELEAKTAEYLTDPDKPLPEGGAPEIDARIVQYLVDGDSPKRDVDPKPAFAVGDTVLIKNVPTVEHTRLPGFLRNKTGVVTEVYPGAYVYLTDTGADGIGDAIEKAMPVYCVKFDPADLWPGNAESNFSLYADLYAAYVAEPVPAAAAA</sequence>
<accession>A0A4Q0MJI1</accession>
<keyword evidence="9" id="KW-1185">Reference proteome</keyword>
<dbReference type="GO" id="GO:0046914">
    <property type="term" value="F:transition metal ion binding"/>
    <property type="evidence" value="ECO:0007669"/>
    <property type="project" value="InterPro"/>
</dbReference>
<dbReference type="Gene3D" id="1.10.472.20">
    <property type="entry name" value="Nitrile hydratase, beta subunit"/>
    <property type="match status" value="1"/>
</dbReference>
<evidence type="ECO:0000256" key="5">
    <source>
        <dbReference type="ARBA" id="ARBA00044877"/>
    </source>
</evidence>
<dbReference type="EC" id="4.2.1.84" evidence="3"/>
<dbReference type="GO" id="GO:0018822">
    <property type="term" value="F:nitrile hydratase activity"/>
    <property type="evidence" value="ECO:0007669"/>
    <property type="project" value="UniProtKB-EC"/>
</dbReference>
<name>A0A4Q0MJI1_9HYPH</name>
<gene>
    <name evidence="8" type="primary">nthB</name>
    <name evidence="8" type="ORF">EK403_09060</name>
</gene>
<comment type="similarity">
    <text evidence="2">Belongs to the nitrile hydratase subunit beta family.</text>
</comment>
<dbReference type="RefSeq" id="WP_128777170.1">
    <property type="nucleotide sequence ID" value="NZ_RYFI01000007.1"/>
</dbReference>
<dbReference type="Pfam" id="PF21006">
    <property type="entry name" value="NHase_beta_N"/>
    <property type="match status" value="1"/>
</dbReference>
<dbReference type="Pfam" id="PF02211">
    <property type="entry name" value="NHase_beta_C"/>
    <property type="match status" value="1"/>
</dbReference>
<protein>
    <recommendedName>
        <fullName evidence="3">nitrile hydratase</fullName>
        <ecNumber evidence="3">4.2.1.84</ecNumber>
    </recommendedName>
</protein>